<gene>
    <name evidence="1" type="ORF">DARMORV10_C07P33080.1</name>
</gene>
<organism evidence="1">
    <name type="scientific">Brassica napus</name>
    <name type="common">Rape</name>
    <dbReference type="NCBI Taxonomy" id="3708"/>
    <lineage>
        <taxon>Eukaryota</taxon>
        <taxon>Viridiplantae</taxon>
        <taxon>Streptophyta</taxon>
        <taxon>Embryophyta</taxon>
        <taxon>Tracheophyta</taxon>
        <taxon>Spermatophyta</taxon>
        <taxon>Magnoliopsida</taxon>
        <taxon>eudicotyledons</taxon>
        <taxon>Gunneridae</taxon>
        <taxon>Pentapetalae</taxon>
        <taxon>rosids</taxon>
        <taxon>malvids</taxon>
        <taxon>Brassicales</taxon>
        <taxon>Brassicaceae</taxon>
        <taxon>Brassiceae</taxon>
        <taxon>Brassica</taxon>
    </lineage>
</organism>
<sequence>MRGISTQLLHLCRSLLDLHRSWIFKVDLKLFKIYFSLVLVSKEYTSASLRLRDKTTIISPLALVGFAPQPSTSSPSWLVF</sequence>
<reference evidence="1" key="1">
    <citation type="submission" date="2021-01" db="EMBL/GenBank/DDBJ databases">
        <authorList>
            <consortium name="Genoscope - CEA"/>
            <person name="William W."/>
        </authorList>
    </citation>
    <scope>NUCLEOTIDE SEQUENCE</scope>
</reference>
<protein>
    <submittedName>
        <fullName evidence="1">(rape) hypothetical protein</fullName>
    </submittedName>
</protein>
<accession>A0A816MRF7</accession>
<proteinExistence type="predicted"/>
<dbReference type="AlphaFoldDB" id="A0A816MRF7"/>
<name>A0A816MRF7_BRANA</name>
<dbReference type="EMBL" id="HG994371">
    <property type="protein sequence ID" value="CAF1999588.1"/>
    <property type="molecule type" value="Genomic_DNA"/>
</dbReference>
<dbReference type="Proteomes" id="UP001295469">
    <property type="component" value="Chromosome C07"/>
</dbReference>
<evidence type="ECO:0000313" key="1">
    <source>
        <dbReference type="EMBL" id="CAF1999588.1"/>
    </source>
</evidence>